<sequence length="133" mass="15292">MTNLAILCVDDERIILLSLRDQISKHFGDRYRYEFAESVEEAWEVIEELSGEGIKILIIVSDWLMPGIRGDEFLIEVHKRFPDIVTVLLSGQADEAAIERAKVHANLHAYIPKPWDEETLINIIKSGLEKFNE</sequence>
<dbReference type="InterPro" id="IPR011006">
    <property type="entry name" value="CheY-like_superfamily"/>
</dbReference>
<dbReference type="PANTHER" id="PTHR44591">
    <property type="entry name" value="STRESS RESPONSE REGULATOR PROTEIN 1"/>
    <property type="match status" value="1"/>
</dbReference>
<evidence type="ECO:0000256" key="1">
    <source>
        <dbReference type="ARBA" id="ARBA00022553"/>
    </source>
</evidence>
<dbReference type="Proteomes" id="UP000186868">
    <property type="component" value="Unassembled WGS sequence"/>
</dbReference>
<evidence type="ECO:0000256" key="2">
    <source>
        <dbReference type="PROSITE-ProRule" id="PRU00169"/>
    </source>
</evidence>
<feature type="modified residue" description="4-aspartylphosphate" evidence="2">
    <location>
        <position position="62"/>
    </location>
</feature>
<feature type="domain" description="Response regulatory" evidence="3">
    <location>
        <begin position="5"/>
        <end position="128"/>
    </location>
</feature>
<dbReference type="Pfam" id="PF00072">
    <property type="entry name" value="Response_reg"/>
    <property type="match status" value="1"/>
</dbReference>
<dbReference type="GO" id="GO:0000160">
    <property type="term" value="P:phosphorelay signal transduction system"/>
    <property type="evidence" value="ECO:0007669"/>
    <property type="project" value="InterPro"/>
</dbReference>
<proteinExistence type="predicted"/>
<dbReference type="RefSeq" id="WP_073599355.1">
    <property type="nucleotide sequence ID" value="NZ_MRCB01000009.1"/>
</dbReference>
<evidence type="ECO:0000313" key="4">
    <source>
        <dbReference type="EMBL" id="OKH23455.1"/>
    </source>
</evidence>
<dbReference type="InterPro" id="IPR050595">
    <property type="entry name" value="Bact_response_regulator"/>
</dbReference>
<comment type="caution">
    <text evidence="4">The sequence shown here is derived from an EMBL/GenBank/DDBJ whole genome shotgun (WGS) entry which is preliminary data.</text>
</comment>
<dbReference type="SUPFAM" id="SSF52172">
    <property type="entry name" value="CheY-like"/>
    <property type="match status" value="1"/>
</dbReference>
<dbReference type="SMART" id="SM00448">
    <property type="entry name" value="REC"/>
    <property type="match status" value="1"/>
</dbReference>
<protein>
    <recommendedName>
        <fullName evidence="3">Response regulatory domain-containing protein</fullName>
    </recommendedName>
</protein>
<dbReference type="STRING" id="1921803.NIES593_09495"/>
<dbReference type="OrthoDB" id="109585at2"/>
<dbReference type="PROSITE" id="PS50110">
    <property type="entry name" value="RESPONSE_REGULATORY"/>
    <property type="match status" value="1"/>
</dbReference>
<dbReference type="Gene3D" id="3.40.50.2300">
    <property type="match status" value="1"/>
</dbReference>
<dbReference type="AlphaFoldDB" id="A0A1U7HIT4"/>
<gene>
    <name evidence="4" type="ORF">NIES593_09495</name>
</gene>
<name>A0A1U7HIT4_9CYAN</name>
<keyword evidence="5" id="KW-1185">Reference proteome</keyword>
<accession>A0A1U7HIT4</accession>
<dbReference type="PANTHER" id="PTHR44591:SF19">
    <property type="entry name" value="TWO-COMPONENT RESPONSE REGULATOR-RELATED"/>
    <property type="match status" value="1"/>
</dbReference>
<keyword evidence="1 2" id="KW-0597">Phosphoprotein</keyword>
<evidence type="ECO:0000259" key="3">
    <source>
        <dbReference type="PROSITE" id="PS50110"/>
    </source>
</evidence>
<organism evidence="4 5">
    <name type="scientific">Hydrococcus rivularis NIES-593</name>
    <dbReference type="NCBI Taxonomy" id="1921803"/>
    <lineage>
        <taxon>Bacteria</taxon>
        <taxon>Bacillati</taxon>
        <taxon>Cyanobacteriota</taxon>
        <taxon>Cyanophyceae</taxon>
        <taxon>Pleurocapsales</taxon>
        <taxon>Hydrococcaceae</taxon>
        <taxon>Hydrococcus</taxon>
    </lineage>
</organism>
<dbReference type="EMBL" id="MRCB01000009">
    <property type="protein sequence ID" value="OKH23455.1"/>
    <property type="molecule type" value="Genomic_DNA"/>
</dbReference>
<evidence type="ECO:0000313" key="5">
    <source>
        <dbReference type="Proteomes" id="UP000186868"/>
    </source>
</evidence>
<reference evidence="4 5" key="1">
    <citation type="submission" date="2016-11" db="EMBL/GenBank/DDBJ databases">
        <title>Draft Genome Sequences of Nine Cyanobacterial Strains from Diverse Habitats.</title>
        <authorList>
            <person name="Zhu T."/>
            <person name="Hou S."/>
            <person name="Lu X."/>
            <person name="Hess W.R."/>
        </authorList>
    </citation>
    <scope>NUCLEOTIDE SEQUENCE [LARGE SCALE GENOMIC DNA]</scope>
    <source>
        <strain evidence="4 5">NIES-593</strain>
    </source>
</reference>
<dbReference type="InterPro" id="IPR001789">
    <property type="entry name" value="Sig_transdc_resp-reg_receiver"/>
</dbReference>